<feature type="non-terminal residue" evidence="2">
    <location>
        <position position="91"/>
    </location>
</feature>
<protein>
    <recommendedName>
        <fullName evidence="1">F-box domain-containing protein</fullName>
    </recommendedName>
</protein>
<dbReference type="Gene3D" id="1.20.1280.50">
    <property type="match status" value="1"/>
</dbReference>
<proteinExistence type="predicted"/>
<feature type="domain" description="F-box" evidence="1">
    <location>
        <begin position="1"/>
        <end position="54"/>
    </location>
</feature>
<keyword evidence="3" id="KW-1185">Reference proteome</keyword>
<dbReference type="SUPFAM" id="SSF81383">
    <property type="entry name" value="F-box domain"/>
    <property type="match status" value="1"/>
</dbReference>
<gene>
    <name evidence="2" type="ORF">B0H16DRAFT_1238326</name>
</gene>
<feature type="non-terminal residue" evidence="2">
    <location>
        <position position="1"/>
    </location>
</feature>
<dbReference type="AlphaFoldDB" id="A0AAD7NQU1"/>
<reference evidence="2" key="1">
    <citation type="submission" date="2023-03" db="EMBL/GenBank/DDBJ databases">
        <title>Massive genome expansion in bonnet fungi (Mycena s.s.) driven by repeated elements and novel gene families across ecological guilds.</title>
        <authorList>
            <consortium name="Lawrence Berkeley National Laboratory"/>
            <person name="Harder C.B."/>
            <person name="Miyauchi S."/>
            <person name="Viragh M."/>
            <person name="Kuo A."/>
            <person name="Thoen E."/>
            <person name="Andreopoulos B."/>
            <person name="Lu D."/>
            <person name="Skrede I."/>
            <person name="Drula E."/>
            <person name="Henrissat B."/>
            <person name="Morin E."/>
            <person name="Kohler A."/>
            <person name="Barry K."/>
            <person name="LaButti K."/>
            <person name="Morin E."/>
            <person name="Salamov A."/>
            <person name="Lipzen A."/>
            <person name="Mereny Z."/>
            <person name="Hegedus B."/>
            <person name="Baldrian P."/>
            <person name="Stursova M."/>
            <person name="Weitz H."/>
            <person name="Taylor A."/>
            <person name="Grigoriev I.V."/>
            <person name="Nagy L.G."/>
            <person name="Martin F."/>
            <person name="Kauserud H."/>
        </authorList>
    </citation>
    <scope>NUCLEOTIDE SEQUENCE</scope>
    <source>
        <strain evidence="2">CBHHK182m</strain>
    </source>
</reference>
<dbReference type="Pfam" id="PF12937">
    <property type="entry name" value="F-box-like"/>
    <property type="match status" value="1"/>
</dbReference>
<evidence type="ECO:0000259" key="1">
    <source>
        <dbReference type="Pfam" id="PF12937"/>
    </source>
</evidence>
<organism evidence="2 3">
    <name type="scientific">Mycena metata</name>
    <dbReference type="NCBI Taxonomy" id="1033252"/>
    <lineage>
        <taxon>Eukaryota</taxon>
        <taxon>Fungi</taxon>
        <taxon>Dikarya</taxon>
        <taxon>Basidiomycota</taxon>
        <taxon>Agaricomycotina</taxon>
        <taxon>Agaricomycetes</taxon>
        <taxon>Agaricomycetidae</taxon>
        <taxon>Agaricales</taxon>
        <taxon>Marasmiineae</taxon>
        <taxon>Mycenaceae</taxon>
        <taxon>Mycena</taxon>
    </lineage>
</organism>
<dbReference type="Proteomes" id="UP001215598">
    <property type="component" value="Unassembled WGS sequence"/>
</dbReference>
<dbReference type="EMBL" id="JARKIB010000016">
    <property type="protein sequence ID" value="KAJ7770752.1"/>
    <property type="molecule type" value="Genomic_DNA"/>
</dbReference>
<dbReference type="InterPro" id="IPR036047">
    <property type="entry name" value="F-box-like_dom_sf"/>
</dbReference>
<accession>A0AAD7NQU1</accession>
<comment type="caution">
    <text evidence="2">The sequence shown here is derived from an EMBL/GenBank/DDBJ whole genome shotgun (WGS) entry which is preliminary data.</text>
</comment>
<name>A0AAD7NQU1_9AGAR</name>
<sequence>LPNEITARIFILCLSSQSRVKPSPRKAPLLLAQVCRHWREVALSTAALWRSIDMDFKDRRWYSSHLPISTKTRLLQTWLSRAKGSPLFVTV</sequence>
<dbReference type="InterPro" id="IPR001810">
    <property type="entry name" value="F-box_dom"/>
</dbReference>
<evidence type="ECO:0000313" key="3">
    <source>
        <dbReference type="Proteomes" id="UP001215598"/>
    </source>
</evidence>
<evidence type="ECO:0000313" key="2">
    <source>
        <dbReference type="EMBL" id="KAJ7770752.1"/>
    </source>
</evidence>